<reference evidence="3" key="1">
    <citation type="submission" date="2021-02" db="EMBL/GenBank/DDBJ databases">
        <title>Infant gut strain persistence is associated with maternal origin, phylogeny, and functional potential including surface adhesion and iron acquisition.</title>
        <authorList>
            <person name="Lou Y.C."/>
        </authorList>
    </citation>
    <scope>NUCLEOTIDE SEQUENCE</scope>
    <source>
        <strain evidence="3">L3_101_000M1_dasL3_101_000M1_concoct_87</strain>
    </source>
</reference>
<dbReference type="PANTHER" id="PTHR33678:SF1">
    <property type="entry name" value="BLL1576 PROTEIN"/>
    <property type="match status" value="1"/>
</dbReference>
<organism evidence="3 4">
    <name type="scientific">Subdoligranulum variabile</name>
    <dbReference type="NCBI Taxonomy" id="214851"/>
    <lineage>
        <taxon>Bacteria</taxon>
        <taxon>Bacillati</taxon>
        <taxon>Bacillota</taxon>
        <taxon>Clostridia</taxon>
        <taxon>Eubacteriales</taxon>
        <taxon>Oscillospiraceae</taxon>
        <taxon>Subdoligranulum</taxon>
    </lineage>
</organism>
<evidence type="ECO:0000313" key="3">
    <source>
        <dbReference type="EMBL" id="MBS5333506.1"/>
    </source>
</evidence>
<dbReference type="EMBL" id="JAGZGG010000044">
    <property type="protein sequence ID" value="MBS5333506.1"/>
    <property type="molecule type" value="Genomic_DNA"/>
</dbReference>
<protein>
    <submittedName>
        <fullName evidence="3">Transposase</fullName>
    </submittedName>
</protein>
<dbReference type="InterPro" id="IPR004291">
    <property type="entry name" value="Transposase_IS66_central"/>
</dbReference>
<dbReference type="InterPro" id="IPR052344">
    <property type="entry name" value="Transposase-related"/>
</dbReference>
<feature type="domain" description="Transposase IS66 central" evidence="1">
    <location>
        <begin position="1"/>
        <end position="132"/>
    </location>
</feature>
<gene>
    <name evidence="3" type="ORF">KHY36_13385</name>
</gene>
<proteinExistence type="predicted"/>
<dbReference type="PANTHER" id="PTHR33678">
    <property type="entry name" value="BLL1576 PROTEIN"/>
    <property type="match status" value="1"/>
</dbReference>
<dbReference type="Proteomes" id="UP000759273">
    <property type="component" value="Unassembled WGS sequence"/>
</dbReference>
<accession>A0A943DBU7</accession>
<evidence type="ECO:0000313" key="4">
    <source>
        <dbReference type="Proteomes" id="UP000759273"/>
    </source>
</evidence>
<comment type="caution">
    <text evidence="3">The sequence shown here is derived from an EMBL/GenBank/DDBJ whole genome shotgun (WGS) entry which is preliminary data.</text>
</comment>
<dbReference type="InterPro" id="IPR039552">
    <property type="entry name" value="IS66_C"/>
</dbReference>
<feature type="domain" description="Transposase IS66 C-terminal" evidence="2">
    <location>
        <begin position="139"/>
        <end position="180"/>
    </location>
</feature>
<evidence type="ECO:0000259" key="1">
    <source>
        <dbReference type="Pfam" id="PF03050"/>
    </source>
</evidence>
<evidence type="ECO:0000259" key="2">
    <source>
        <dbReference type="Pfam" id="PF13817"/>
    </source>
</evidence>
<dbReference type="Pfam" id="PF03050">
    <property type="entry name" value="DDE_Tnp_IS66"/>
    <property type="match status" value="1"/>
</dbReference>
<name>A0A943DBU7_9FIRM</name>
<dbReference type="AlphaFoldDB" id="A0A943DBU7"/>
<sequence>MRRKFAEAIPSTVEADEPPTLAQQGRNYCDQLSAKENKIMKLEPGERQKARLEEETPILRAFWYWLDELSAQPLAGQLKKAVEYAQGQHPYLENYLKDPRCQISNNWAENAVSPFAVGRKNWLFSDTVRGAKASAIVYSLVETAKANGLLPRDYLRMPLEELPDLDFRAHPERLDWVMPWGKYVEEGFKEIAAKTEWALPNKEGAPACRGRVAELCPVFCMLFLKSLTDL</sequence>
<dbReference type="Pfam" id="PF13817">
    <property type="entry name" value="DDE_Tnp_IS66_C"/>
    <property type="match status" value="1"/>
</dbReference>